<keyword evidence="7 10" id="KW-0472">Membrane</keyword>
<comment type="caution">
    <text evidence="11">The sequence shown here is derived from an EMBL/GenBank/DDBJ whole genome shotgun (WGS) entry which is preliminary data.</text>
</comment>
<feature type="transmembrane region" description="Helical" evidence="10">
    <location>
        <begin position="6"/>
        <end position="24"/>
    </location>
</feature>
<reference evidence="11 12" key="1">
    <citation type="journal article" date="1992" name="Lakartidningen">
        <title>[Penicillin V and not amoxicillin is the first choice preparation in acute otitis].</title>
        <authorList>
            <person name="Kamme C."/>
            <person name="Lundgren K."/>
            <person name="Prellner K."/>
        </authorList>
    </citation>
    <scope>NUCLEOTIDE SEQUENCE [LARGE SCALE GENOMIC DNA]</scope>
    <source>
        <strain evidence="11 12">W1</strain>
    </source>
</reference>
<evidence type="ECO:0000256" key="8">
    <source>
        <dbReference type="ARBA" id="ARBA00023209"/>
    </source>
</evidence>
<evidence type="ECO:0000256" key="4">
    <source>
        <dbReference type="ARBA" id="ARBA00022692"/>
    </source>
</evidence>
<evidence type="ECO:0000256" key="7">
    <source>
        <dbReference type="ARBA" id="ARBA00023136"/>
    </source>
</evidence>
<comment type="function">
    <text evidence="10">Catalyzes the transfer of an acyl group from acyl-phosphate (acyl-PO(4)) to glycerol-3-phosphate (G3P) to form lysophosphatidic acid (LPA). This enzyme utilizes acyl-phosphate as fatty acyl donor, but not acyl-CoA or acyl-ACP.</text>
</comment>
<keyword evidence="11" id="KW-0012">Acyltransferase</keyword>
<dbReference type="Proteomes" id="UP000325116">
    <property type="component" value="Unassembled WGS sequence"/>
</dbReference>
<comment type="subunit">
    <text evidence="10">Probably interacts with PlsX.</text>
</comment>
<keyword evidence="6 10" id="KW-0443">Lipid metabolism</keyword>
<evidence type="ECO:0000313" key="12">
    <source>
        <dbReference type="Proteomes" id="UP000325116"/>
    </source>
</evidence>
<dbReference type="InterPro" id="IPR003811">
    <property type="entry name" value="G3P_acylTferase_PlsY"/>
</dbReference>
<name>A0A5C8CDL5_9SPIR</name>
<evidence type="ECO:0000256" key="9">
    <source>
        <dbReference type="ARBA" id="ARBA00023264"/>
    </source>
</evidence>
<dbReference type="Pfam" id="PF02660">
    <property type="entry name" value="G3P_acyltransf"/>
    <property type="match status" value="1"/>
</dbReference>
<feature type="transmembrane region" description="Helical" evidence="10">
    <location>
        <begin position="172"/>
        <end position="190"/>
    </location>
</feature>
<dbReference type="SMART" id="SM01207">
    <property type="entry name" value="G3P_acyltransf"/>
    <property type="match status" value="1"/>
</dbReference>
<keyword evidence="5 10" id="KW-1133">Transmembrane helix</keyword>
<organism evidence="11 12">
    <name type="scientific">Brachyspira aalborgi</name>
    <dbReference type="NCBI Taxonomy" id="29522"/>
    <lineage>
        <taxon>Bacteria</taxon>
        <taxon>Pseudomonadati</taxon>
        <taxon>Spirochaetota</taxon>
        <taxon>Spirochaetia</taxon>
        <taxon>Brachyspirales</taxon>
        <taxon>Brachyspiraceae</taxon>
        <taxon>Brachyspira</taxon>
    </lineage>
</organism>
<dbReference type="AlphaFoldDB" id="A0A5C8CDL5"/>
<dbReference type="UniPathway" id="UPA00085"/>
<dbReference type="GO" id="GO:0008654">
    <property type="term" value="P:phospholipid biosynthetic process"/>
    <property type="evidence" value="ECO:0007669"/>
    <property type="project" value="UniProtKB-UniRule"/>
</dbReference>
<keyword evidence="1 10" id="KW-1003">Cell membrane</keyword>
<dbReference type="HAMAP" id="MF_01043">
    <property type="entry name" value="PlsY"/>
    <property type="match status" value="1"/>
</dbReference>
<dbReference type="PANTHER" id="PTHR30309">
    <property type="entry name" value="INNER MEMBRANE PROTEIN YGIH"/>
    <property type="match status" value="1"/>
</dbReference>
<keyword evidence="9 10" id="KW-1208">Phospholipid metabolism</keyword>
<dbReference type="GO" id="GO:0043772">
    <property type="term" value="F:acyl-phosphate glycerol-3-phosphate acyltransferase activity"/>
    <property type="evidence" value="ECO:0007669"/>
    <property type="project" value="UniProtKB-UniRule"/>
</dbReference>
<comment type="subcellular location">
    <subcellularLocation>
        <location evidence="10">Cell membrane</location>
        <topology evidence="10">Multi-pass membrane protein</topology>
    </subcellularLocation>
</comment>
<feature type="transmembrane region" description="Helical" evidence="10">
    <location>
        <begin position="140"/>
        <end position="160"/>
    </location>
</feature>
<protein>
    <recommendedName>
        <fullName evidence="10">Glycerol-3-phosphate acyltransferase</fullName>
    </recommendedName>
    <alternativeName>
        <fullName evidence="10">Acyl-PO4 G3P acyltransferase</fullName>
    </alternativeName>
    <alternativeName>
        <fullName evidence="10">Acyl-phosphate--glycerol-3-phosphate acyltransferase</fullName>
    </alternativeName>
    <alternativeName>
        <fullName evidence="10">G3P acyltransferase</fullName>
        <shortName evidence="10">GPAT</shortName>
        <ecNumber evidence="10">2.3.1.275</ecNumber>
    </alternativeName>
    <alternativeName>
        <fullName evidence="10">Lysophosphatidic acid synthase</fullName>
        <shortName evidence="10">LPA synthase</shortName>
    </alternativeName>
</protein>
<comment type="catalytic activity">
    <reaction evidence="10">
        <text>an acyl phosphate + sn-glycerol 3-phosphate = a 1-acyl-sn-glycero-3-phosphate + phosphate</text>
        <dbReference type="Rhea" id="RHEA:34075"/>
        <dbReference type="ChEBI" id="CHEBI:43474"/>
        <dbReference type="ChEBI" id="CHEBI:57597"/>
        <dbReference type="ChEBI" id="CHEBI:57970"/>
        <dbReference type="ChEBI" id="CHEBI:59918"/>
        <dbReference type="EC" id="2.3.1.275"/>
    </reaction>
</comment>
<dbReference type="EMBL" id="SAXT01000006">
    <property type="protein sequence ID" value="TXJ11137.1"/>
    <property type="molecule type" value="Genomic_DNA"/>
</dbReference>
<evidence type="ECO:0000256" key="10">
    <source>
        <dbReference type="HAMAP-Rule" id="MF_01043"/>
    </source>
</evidence>
<comment type="pathway">
    <text evidence="10">Lipid metabolism; phospholipid metabolism.</text>
</comment>
<dbReference type="EC" id="2.3.1.275" evidence="10"/>
<comment type="similarity">
    <text evidence="10">Belongs to the PlsY family.</text>
</comment>
<evidence type="ECO:0000256" key="6">
    <source>
        <dbReference type="ARBA" id="ARBA00023098"/>
    </source>
</evidence>
<feature type="transmembrane region" description="Helical" evidence="10">
    <location>
        <begin position="54"/>
        <end position="75"/>
    </location>
</feature>
<evidence type="ECO:0000313" key="11">
    <source>
        <dbReference type="EMBL" id="TXJ11137.1"/>
    </source>
</evidence>
<keyword evidence="8 10" id="KW-0594">Phospholipid biosynthesis</keyword>
<evidence type="ECO:0000256" key="1">
    <source>
        <dbReference type="ARBA" id="ARBA00022475"/>
    </source>
</evidence>
<feature type="transmembrane region" description="Helical" evidence="10">
    <location>
        <begin position="113"/>
        <end position="134"/>
    </location>
</feature>
<evidence type="ECO:0000256" key="2">
    <source>
        <dbReference type="ARBA" id="ARBA00022516"/>
    </source>
</evidence>
<accession>A0A5C8CDL5</accession>
<dbReference type="GO" id="GO:0005886">
    <property type="term" value="C:plasma membrane"/>
    <property type="evidence" value="ECO:0007669"/>
    <property type="project" value="UniProtKB-SubCell"/>
</dbReference>
<keyword evidence="2 10" id="KW-0444">Lipid biosynthesis</keyword>
<dbReference type="PANTHER" id="PTHR30309:SF0">
    <property type="entry name" value="GLYCEROL-3-PHOSPHATE ACYLTRANSFERASE-RELATED"/>
    <property type="match status" value="1"/>
</dbReference>
<dbReference type="RefSeq" id="WP_147759013.1">
    <property type="nucleotide sequence ID" value="NZ_SAXT01000006.1"/>
</dbReference>
<proteinExistence type="inferred from homology"/>
<gene>
    <name evidence="10 11" type="primary">plsY</name>
    <name evidence="11" type="ORF">EPJ80_10980</name>
</gene>
<keyword evidence="3 10" id="KW-0808">Transferase</keyword>
<evidence type="ECO:0000256" key="5">
    <source>
        <dbReference type="ARBA" id="ARBA00022989"/>
    </source>
</evidence>
<keyword evidence="4 10" id="KW-0812">Transmembrane</keyword>
<dbReference type="NCBIfam" id="TIGR00023">
    <property type="entry name" value="glycerol-3-phosphate 1-O-acyltransferase PlsY"/>
    <property type="match status" value="1"/>
</dbReference>
<feature type="transmembrane region" description="Helical" evidence="10">
    <location>
        <begin position="81"/>
        <end position="101"/>
    </location>
</feature>
<sequence>MIVKIISVLISYLIGAIPFSFIIGKANGHDARYEGSGNPGASNVLRLCGKKAGILAYFCDIGKGIIAVLIPSFILKEQNNILIICGVAAIIGHVFSIFLGFKGGKGVATSAGTMFMLAPISLIITMIFFFIGLFASKKTVAIGSTVGAIMFPIVLSVLYFKFNFLYRIFFNIDYKLLLPITILLALFIIIKHIPNYKRLLKGEENSFSKK</sequence>
<evidence type="ECO:0000256" key="3">
    <source>
        <dbReference type="ARBA" id="ARBA00022679"/>
    </source>
</evidence>